<dbReference type="AlphaFoldDB" id="A0AAJ2NP14"/>
<evidence type="ECO:0000256" key="1">
    <source>
        <dbReference type="SAM" id="Phobius"/>
    </source>
</evidence>
<proteinExistence type="predicted"/>
<accession>A0AAJ2NP14</accession>
<dbReference type="RefSeq" id="WP_323466886.1">
    <property type="nucleotide sequence ID" value="NZ_CP144224.1"/>
</dbReference>
<keyword evidence="1" id="KW-0472">Membrane</keyword>
<name>A0AAJ2NP14_ALKPS</name>
<reference evidence="2" key="1">
    <citation type="submission" date="2023-10" db="EMBL/GenBank/DDBJ databases">
        <title>Screening of Alkalihalophilus pseudofirmusBZ-TG-HK211 and Its Alleviation of Salt Stress on Rapeseed Growth.</title>
        <authorList>
            <person name="Zhao B."/>
            <person name="Guo T."/>
        </authorList>
    </citation>
    <scope>NUCLEOTIDE SEQUENCE</scope>
    <source>
        <strain evidence="2">BZ-TG-HK211</strain>
    </source>
</reference>
<evidence type="ECO:0000313" key="2">
    <source>
        <dbReference type="EMBL" id="MDV2885938.1"/>
    </source>
</evidence>
<comment type="caution">
    <text evidence="2">The sequence shown here is derived from an EMBL/GenBank/DDBJ whole genome shotgun (WGS) entry which is preliminary data.</text>
</comment>
<dbReference type="EMBL" id="JAWJAY010000002">
    <property type="protein sequence ID" value="MDV2885938.1"/>
    <property type="molecule type" value="Genomic_DNA"/>
</dbReference>
<organism evidence="2 3">
    <name type="scientific">Alkalihalophilus pseudofirmus</name>
    <name type="common">Bacillus pseudofirmus</name>
    <dbReference type="NCBI Taxonomy" id="79885"/>
    <lineage>
        <taxon>Bacteria</taxon>
        <taxon>Bacillati</taxon>
        <taxon>Bacillota</taxon>
        <taxon>Bacilli</taxon>
        <taxon>Bacillales</taxon>
        <taxon>Bacillaceae</taxon>
        <taxon>Alkalihalophilus</taxon>
    </lineage>
</organism>
<feature type="transmembrane region" description="Helical" evidence="1">
    <location>
        <begin position="180"/>
        <end position="201"/>
    </location>
</feature>
<dbReference type="InterPro" id="IPR021338">
    <property type="entry name" value="DUF2953"/>
</dbReference>
<dbReference type="Proteomes" id="UP001285636">
    <property type="component" value="Unassembled WGS sequence"/>
</dbReference>
<dbReference type="Pfam" id="PF11167">
    <property type="entry name" value="DUF2953"/>
    <property type="match status" value="1"/>
</dbReference>
<keyword evidence="1" id="KW-1133">Transmembrane helix</keyword>
<evidence type="ECO:0000313" key="3">
    <source>
        <dbReference type="Proteomes" id="UP001285636"/>
    </source>
</evidence>
<gene>
    <name evidence="2" type="ORF">RYX45_12180</name>
</gene>
<sequence length="222" mass="25719">MTWFLIILAVVIVLLLILSLTKIKIELTYKHTKDDDLLVAAVTIWWMRVYTFEAPLIKINEESPAIIVEEKENIAGSESKKDKKVTLQTIIHDIHLAERWIRHVVGLNRIIRRFLRHVHVHKFDWYSDVGVGDAALTGPAAGMLWSLKGMMAGLIGNHVKMHRMPKMSVTPHYQAVVSHTYFSCMFMFRIGHAIFVGLSIIKHWKRRPKWNQDQDQKATETM</sequence>
<protein>
    <submittedName>
        <fullName evidence="2">DUF2953 domain-containing protein</fullName>
    </submittedName>
</protein>
<keyword evidence="1" id="KW-0812">Transmembrane</keyword>